<dbReference type="Pfam" id="PF02338">
    <property type="entry name" value="OTU"/>
    <property type="match status" value="1"/>
</dbReference>
<evidence type="ECO:0000256" key="1">
    <source>
        <dbReference type="SAM" id="MobiDB-lite"/>
    </source>
</evidence>
<evidence type="ECO:0000313" key="3">
    <source>
        <dbReference type="EMBL" id="KAG9391602.1"/>
    </source>
</evidence>
<proteinExistence type="predicted"/>
<dbReference type="InterPro" id="IPR038765">
    <property type="entry name" value="Papain-like_cys_pep_sf"/>
</dbReference>
<evidence type="ECO:0000259" key="2">
    <source>
        <dbReference type="PROSITE" id="PS50802"/>
    </source>
</evidence>
<keyword evidence="3" id="KW-0378">Hydrolase</keyword>
<accession>A0A8J6B7G5</accession>
<dbReference type="CDD" id="cd22748">
    <property type="entry name" value="OTU_OTUD6-like"/>
    <property type="match status" value="1"/>
</dbReference>
<evidence type="ECO:0000313" key="4">
    <source>
        <dbReference type="Proteomes" id="UP000717585"/>
    </source>
</evidence>
<feature type="region of interest" description="Disordered" evidence="1">
    <location>
        <begin position="26"/>
        <end position="130"/>
    </location>
</feature>
<organism evidence="3 4">
    <name type="scientific">Carpediemonas membranifera</name>
    <dbReference type="NCBI Taxonomy" id="201153"/>
    <lineage>
        <taxon>Eukaryota</taxon>
        <taxon>Metamonada</taxon>
        <taxon>Carpediemonas-like organisms</taxon>
        <taxon>Carpediemonas</taxon>
    </lineage>
</organism>
<name>A0A8J6B7G5_9EUKA</name>
<dbReference type="PANTHER" id="PTHR12419:SF10">
    <property type="entry name" value="DEUBIQUITINASE OTUD6B"/>
    <property type="match status" value="1"/>
</dbReference>
<feature type="compositionally biased region" description="Basic and acidic residues" evidence="1">
    <location>
        <begin position="103"/>
        <end position="130"/>
    </location>
</feature>
<comment type="caution">
    <text evidence="3">The sequence shown here is derived from an EMBL/GenBank/DDBJ whole genome shotgun (WGS) entry which is preliminary data.</text>
</comment>
<reference evidence="3" key="1">
    <citation type="submission" date="2021-05" db="EMBL/GenBank/DDBJ databases">
        <title>A free-living protist that lacks canonical eukaryotic 1 DNA replication and segregation systems.</title>
        <authorList>
            <person name="Salas-Leiva D.E."/>
            <person name="Tromer E.C."/>
            <person name="Curtis B.A."/>
            <person name="Jerlstrom-Hultqvist J."/>
            <person name="Kolisko M."/>
            <person name="Yi Z."/>
            <person name="Salas-Leiva J.S."/>
            <person name="Gallot-Lavallee L."/>
            <person name="Kops G.J.P.L."/>
            <person name="Archibald J.M."/>
            <person name="Simpson A.G.B."/>
            <person name="Roger A.J."/>
        </authorList>
    </citation>
    <scope>NUCLEOTIDE SEQUENCE</scope>
    <source>
        <strain evidence="3">BICM</strain>
    </source>
</reference>
<dbReference type="InterPro" id="IPR050704">
    <property type="entry name" value="Peptidase_C85-like"/>
</dbReference>
<dbReference type="GO" id="GO:0016579">
    <property type="term" value="P:protein deubiquitination"/>
    <property type="evidence" value="ECO:0007669"/>
    <property type="project" value="TreeGrafter"/>
</dbReference>
<dbReference type="Gene3D" id="3.90.70.80">
    <property type="match status" value="1"/>
</dbReference>
<dbReference type="GO" id="GO:0004843">
    <property type="term" value="F:cysteine-type deubiquitinase activity"/>
    <property type="evidence" value="ECO:0007669"/>
    <property type="project" value="TreeGrafter"/>
</dbReference>
<dbReference type="SUPFAM" id="SSF54001">
    <property type="entry name" value="Cysteine proteinases"/>
    <property type="match status" value="1"/>
</dbReference>
<dbReference type="GO" id="GO:0006508">
    <property type="term" value="P:proteolysis"/>
    <property type="evidence" value="ECO:0007669"/>
    <property type="project" value="UniProtKB-KW"/>
</dbReference>
<sequence length="281" mass="31664">MGETIGQMKIRQRNEMKALQAKCQQILKDKKRDKREAKRETASLKADLEAEHAKQLAYFEEQNSNDAPAEEAPAPEPSAPAEEVTPSNEEPVLTRAQKRQKKKLEQEHKREEQIRRDEEAFDNSAKETEQAELRKQLAGLGMAIVPMPSDGHCMFSSIAHGLNDGRNARDLRGVAVDYIIEHQEDFMPFMVDIRGNQMSDEAFTQYCDRMRSTAEWGGEQELAALASALGREIMVYSARAQPRVFGEGPEAPIRVSYHEHELTLGQHYNAIVSVGEGEENA</sequence>
<feature type="domain" description="OTU" evidence="2">
    <location>
        <begin position="142"/>
        <end position="274"/>
    </location>
</feature>
<keyword evidence="4" id="KW-1185">Reference proteome</keyword>
<keyword evidence="3" id="KW-0645">Protease</keyword>
<gene>
    <name evidence="3" type="ORF">J8273_6367</name>
</gene>
<dbReference type="Proteomes" id="UP000717585">
    <property type="component" value="Unassembled WGS sequence"/>
</dbReference>
<dbReference type="AlphaFoldDB" id="A0A8J6B7G5"/>
<dbReference type="OrthoDB" id="415023at2759"/>
<feature type="compositionally biased region" description="Basic and acidic residues" evidence="1">
    <location>
        <begin position="27"/>
        <end position="54"/>
    </location>
</feature>
<dbReference type="EMBL" id="JAHDYR010000053">
    <property type="protein sequence ID" value="KAG9391602.1"/>
    <property type="molecule type" value="Genomic_DNA"/>
</dbReference>
<dbReference type="PROSITE" id="PS50802">
    <property type="entry name" value="OTU"/>
    <property type="match status" value="1"/>
</dbReference>
<dbReference type="PANTHER" id="PTHR12419">
    <property type="entry name" value="OTU DOMAIN CONTAINING PROTEIN"/>
    <property type="match status" value="1"/>
</dbReference>
<protein>
    <submittedName>
        <fullName evidence="3">OTU-like cysteine protease</fullName>
    </submittedName>
</protein>
<dbReference type="InterPro" id="IPR003323">
    <property type="entry name" value="OTU_dom"/>
</dbReference>